<feature type="chain" id="PRO_5045166289" evidence="1">
    <location>
        <begin position="23"/>
        <end position="958"/>
    </location>
</feature>
<evidence type="ECO:0000313" key="4">
    <source>
        <dbReference type="Proteomes" id="UP001338309"/>
    </source>
</evidence>
<keyword evidence="1" id="KW-0732">Signal</keyword>
<protein>
    <submittedName>
        <fullName evidence="3">TonB-dependent receptor</fullName>
    </submittedName>
</protein>
<dbReference type="InterPro" id="IPR008969">
    <property type="entry name" value="CarboxyPept-like_regulatory"/>
</dbReference>
<evidence type="ECO:0000256" key="1">
    <source>
        <dbReference type="SAM" id="SignalP"/>
    </source>
</evidence>
<dbReference type="SUPFAM" id="SSF56935">
    <property type="entry name" value="Porins"/>
    <property type="match status" value="1"/>
</dbReference>
<proteinExistence type="predicted"/>
<reference evidence="3 4" key="1">
    <citation type="submission" date="2023-08" db="EMBL/GenBank/DDBJ databases">
        <title>Draft genome sequence of Algoriphagus confluentis.</title>
        <authorList>
            <person name="Takatani N."/>
            <person name="Hosokawa M."/>
            <person name="Sawabe T."/>
        </authorList>
    </citation>
    <scope>NUCLEOTIDE SEQUENCE [LARGE SCALE GENOMIC DNA]</scope>
    <source>
        <strain evidence="3 4">NBRC 111222</strain>
    </source>
</reference>
<dbReference type="Pfam" id="PF13715">
    <property type="entry name" value="CarbopepD_reg_2"/>
    <property type="match status" value="1"/>
</dbReference>
<dbReference type="InterPro" id="IPR037066">
    <property type="entry name" value="Plug_dom_sf"/>
</dbReference>
<feature type="domain" description="Outer membrane protein beta-barrel" evidence="2">
    <location>
        <begin position="467"/>
        <end position="908"/>
    </location>
</feature>
<accession>A0ABQ6PMZ9</accession>
<dbReference type="Pfam" id="PF14905">
    <property type="entry name" value="OMP_b-brl_3"/>
    <property type="match status" value="1"/>
</dbReference>
<evidence type="ECO:0000313" key="3">
    <source>
        <dbReference type="EMBL" id="GMQ28917.1"/>
    </source>
</evidence>
<dbReference type="Proteomes" id="UP001338309">
    <property type="component" value="Unassembled WGS sequence"/>
</dbReference>
<dbReference type="InterPro" id="IPR041700">
    <property type="entry name" value="OMP_b-brl_3"/>
</dbReference>
<dbReference type="EMBL" id="BTPD01000004">
    <property type="protein sequence ID" value="GMQ28917.1"/>
    <property type="molecule type" value="Genomic_DNA"/>
</dbReference>
<gene>
    <name evidence="3" type="ORF">Aconfl_15600</name>
</gene>
<organism evidence="3 4">
    <name type="scientific">Algoriphagus confluentis</name>
    <dbReference type="NCBI Taxonomy" id="1697556"/>
    <lineage>
        <taxon>Bacteria</taxon>
        <taxon>Pseudomonadati</taxon>
        <taxon>Bacteroidota</taxon>
        <taxon>Cytophagia</taxon>
        <taxon>Cytophagales</taxon>
        <taxon>Cyclobacteriaceae</taxon>
        <taxon>Algoriphagus</taxon>
    </lineage>
</organism>
<dbReference type="RefSeq" id="WP_338223653.1">
    <property type="nucleotide sequence ID" value="NZ_BTPD01000004.1"/>
</dbReference>
<dbReference type="Gene3D" id="2.170.130.10">
    <property type="entry name" value="TonB-dependent receptor, plug domain"/>
    <property type="match status" value="1"/>
</dbReference>
<keyword evidence="3" id="KW-0675">Receptor</keyword>
<evidence type="ECO:0000259" key="2">
    <source>
        <dbReference type="Pfam" id="PF14905"/>
    </source>
</evidence>
<keyword evidence="4" id="KW-1185">Reference proteome</keyword>
<dbReference type="SUPFAM" id="SSF49464">
    <property type="entry name" value="Carboxypeptidase regulatory domain-like"/>
    <property type="match status" value="1"/>
</dbReference>
<sequence length="958" mass="107039">MKKQYLFSVLILSFLLNFSANAQRPADQPQQVRKLTGKVIDGVAKTPMIGANVLIKTMTDSLLRGTVSGADGGFEIERPRVPQVKVEISFLGYKTISQVNTFRDPMDLGELVLLEDAKVLGEVVIEGVSVVGEQRGDTTSFNANAFKTQENAQAEDLIRKMPGITMQGGQLQAQGENVQRILVDGREFFGNDPSIALRNLPADAIDRVEVLDQRSDQSRLTGFDDGNYTKTINIILREDRKNGSFGRVYGGYGTDDRYSAGGSINLFKGDQRLSILGLFNNINQQNFSSQDLAGVNANASGGGGRRPGGGGGGGGRWGGGGNNNFFVGNENGIVSTNSLGLNYSDKWGKKVNFTGSYFFNNTTNALQQITNRETVVNEDIRQFYQESLINTVDNFNHRANARIEADINEKNSIILTPSISFQNNQTFSDRDALTTASTGDSLSALRSISNAETQALNISNNLTYRYKFDKPGRTLSTEIFTAWNDRDQTSDLLAASRDFQRNRLDTTLQETFALNDGFNYRINLTFTEKLGENSIGTFGYQIGNNKTRADQKTFVLDDERRPVLDTALSNEFDNKFITQRLRSGYAYNKGGYSVNLNLDYQNARLDNQAFFPESGVFKRDFNNFLPSANINFRNRETGFSWRVRYRTDTDEPSVTELQNVVNNQNPLNLRVGNPELGQSFNHNIFANISKINLEKSQTLFMFLNYSATSDFIGNNTFITAQDTLINGEVLLRPGGQISQPVNLDGNWRTTFFLTYGAPIKKVKTNFNTNTRVTFNRIPGIINGELNLNDNLSLSEGVTFSSNISKNFDFTLQVTGTYNIVNSSLQQDLDNNFYQQESSLRLYYSPNNGKLFVGNNIGHTFFRGLSDGFNQSFWLWNIEGGYRFAKNNKAELKVVIFDLLNQNNSISRTVSDVAVTDVFTNVLTRYGMLTFTYIIGNFKEPETPQQPWQMSRPSGGRTW</sequence>
<comment type="caution">
    <text evidence="3">The sequence shown here is derived from an EMBL/GenBank/DDBJ whole genome shotgun (WGS) entry which is preliminary data.</text>
</comment>
<name>A0ABQ6PMZ9_9BACT</name>
<feature type="signal peptide" evidence="1">
    <location>
        <begin position="1"/>
        <end position="22"/>
    </location>
</feature>